<evidence type="ECO:0000259" key="1">
    <source>
        <dbReference type="Pfam" id="PF01968"/>
    </source>
</evidence>
<sequence length="357" mass="37688">MPTPELLFGWDVGGAQLKLARIERGPAGAPLLRDAMQWPCALWQGLDRLGQAIEAARQRWPDLAQAEHALTMSGEMVDLFPDRATGVQLIVGLLRDALDGAPLHCYAGAQGWLTPQAVAGAWTDVASANWLACAELAAGVVGDGLLVDIGSTTTDLVALRGGRAAPLGRSDAQRLQSGELLYLGVARTPLMALAPRVPFQGVLHNVMNEYFATSADVYRLTGELDPRHDPHPAADNGAKDEVGTRRRLARMIGRDAHEGSAADWLALARHWRSCQLDATLEELLRVAAAAELPRGAPLVASGCGDFLVEVLGAACGRPVQAFGERCVALHPAADAELAGWAQVGAPAVAVALLRARA</sequence>
<dbReference type="InterPro" id="IPR002821">
    <property type="entry name" value="Hydantoinase_A"/>
</dbReference>
<gene>
    <name evidence="2" type="ORF">EV670_0740</name>
</gene>
<dbReference type="InterPro" id="IPR002756">
    <property type="entry name" value="MfnF"/>
</dbReference>
<dbReference type="OrthoDB" id="1792672at2"/>
<name>A0A4Q7W0K2_9BURK</name>
<reference evidence="2 3" key="1">
    <citation type="submission" date="2019-02" db="EMBL/GenBank/DDBJ databases">
        <title>Genomic Encyclopedia of Type Strains, Phase IV (KMG-IV): sequencing the most valuable type-strain genomes for metagenomic binning, comparative biology and taxonomic classification.</title>
        <authorList>
            <person name="Goeker M."/>
        </authorList>
    </citation>
    <scope>NUCLEOTIDE SEQUENCE [LARGE SCALE GENOMIC DNA]</scope>
    <source>
        <strain evidence="2 3">DSM 19570</strain>
    </source>
</reference>
<dbReference type="NCBIfam" id="TIGR03123">
    <property type="entry name" value="one_C_unchar_1"/>
    <property type="match status" value="1"/>
</dbReference>
<protein>
    <submittedName>
        <fullName evidence="2">Putative H4MPT-linked C1 transfer pathway protein</fullName>
    </submittedName>
</protein>
<evidence type="ECO:0000313" key="2">
    <source>
        <dbReference type="EMBL" id="RZU02711.1"/>
    </source>
</evidence>
<dbReference type="GO" id="GO:0016787">
    <property type="term" value="F:hydrolase activity"/>
    <property type="evidence" value="ECO:0007669"/>
    <property type="project" value="InterPro"/>
</dbReference>
<proteinExistence type="predicted"/>
<accession>A0A4Q7W0K2</accession>
<dbReference type="Pfam" id="PF01968">
    <property type="entry name" value="Hydantoinase_A"/>
    <property type="match status" value="1"/>
</dbReference>
<organism evidence="2 3">
    <name type="scientific">Rivibacter subsaxonicus</name>
    <dbReference type="NCBI Taxonomy" id="457575"/>
    <lineage>
        <taxon>Bacteria</taxon>
        <taxon>Pseudomonadati</taxon>
        <taxon>Pseudomonadota</taxon>
        <taxon>Betaproteobacteria</taxon>
        <taxon>Burkholderiales</taxon>
        <taxon>Rivibacter</taxon>
    </lineage>
</organism>
<comment type="caution">
    <text evidence="2">The sequence shown here is derived from an EMBL/GenBank/DDBJ whole genome shotgun (WGS) entry which is preliminary data.</text>
</comment>
<evidence type="ECO:0000313" key="3">
    <source>
        <dbReference type="Proteomes" id="UP000293671"/>
    </source>
</evidence>
<keyword evidence="3" id="KW-1185">Reference proteome</keyword>
<dbReference type="AlphaFoldDB" id="A0A4Q7W0K2"/>
<dbReference type="RefSeq" id="WP_130430449.1">
    <property type="nucleotide sequence ID" value="NZ_SHKP01000004.1"/>
</dbReference>
<dbReference type="Proteomes" id="UP000293671">
    <property type="component" value="Unassembled WGS sequence"/>
</dbReference>
<dbReference type="Gene3D" id="3.30.420.40">
    <property type="match status" value="1"/>
</dbReference>
<feature type="domain" description="Hydantoinase A/oxoprolinase" evidence="1">
    <location>
        <begin position="101"/>
        <end position="253"/>
    </location>
</feature>
<dbReference type="EMBL" id="SHKP01000004">
    <property type="protein sequence ID" value="RZU02711.1"/>
    <property type="molecule type" value="Genomic_DNA"/>
</dbReference>
<dbReference type="Gene3D" id="3.30.420.190">
    <property type="entry name" value="conserved archaeal protein q6m145"/>
    <property type="match status" value="1"/>
</dbReference>